<keyword evidence="3" id="KW-0732">Signal</keyword>
<dbReference type="Gene3D" id="2.130.10.10">
    <property type="entry name" value="YVTN repeat-like/Quinoprotein amine dehydrogenase"/>
    <property type="match status" value="2"/>
</dbReference>
<dbReference type="PANTHER" id="PTHR47199">
    <property type="entry name" value="PHOTOSYSTEM II STABILITY/ASSEMBLY FACTOR HCF136, CHLOROPLASTIC"/>
    <property type="match status" value="1"/>
</dbReference>
<evidence type="ECO:0000313" key="5">
    <source>
        <dbReference type="EMBL" id="MDU0114681.1"/>
    </source>
</evidence>
<name>A0ABU3R4S4_9GAMM</name>
<dbReference type="InterPro" id="IPR028203">
    <property type="entry name" value="PSII_CF48-like_dom"/>
</dbReference>
<reference evidence="5 6" key="1">
    <citation type="submission" date="2023-10" db="EMBL/GenBank/DDBJ databases">
        <title>Psychrosphaera aquimaarina strain SW33 isolated from seawater.</title>
        <authorList>
            <person name="Bayburt H."/>
            <person name="Kim J.M."/>
            <person name="Choi B.J."/>
            <person name="Jeon C.O."/>
        </authorList>
    </citation>
    <scope>NUCLEOTIDE SEQUENCE [LARGE SCALE GENOMIC DNA]</scope>
    <source>
        <strain evidence="5 6">KCTC 52743</strain>
    </source>
</reference>
<dbReference type="PANTHER" id="PTHR47199:SF2">
    <property type="entry name" value="PHOTOSYSTEM II STABILITY_ASSEMBLY FACTOR HCF136, CHLOROPLASTIC"/>
    <property type="match status" value="1"/>
</dbReference>
<feature type="domain" description="Photosynthesis system II assembly factor Ycf48/Hcf136-like" evidence="4">
    <location>
        <begin position="61"/>
        <end position="148"/>
    </location>
</feature>
<sequence>MFKNILSIMFVGTVFTAVAQQPTAAMKSKLAQNQLMTDITLAGSKLVAVGERGHILISEDGEQWQQANVPVNVLLTSIDFKNDNVGFVTGHDATLLKTTDGGLNWSIVNYQPELDKPLLDIKVLNNNVIAVGAYGLFLQSTDAGESWQDSFQDELLIEDDRLYLEELKEFEPDTYIKERQYMLPHFNSINVIGEELYIAGEAGFLANSDVNGADWQVIETDYFGSYFSIVKVEESLLLAGLRGNLFKSEDDGESWRLLNTGVKATINSAFKDSQVTYFFANSGNVFYTLDNEVINNYVLDDGKAVMAGVVLNNFVYLATEAGIKKVPTSEFTSNKARD</sequence>
<evidence type="ECO:0000313" key="6">
    <source>
        <dbReference type="Proteomes" id="UP001257914"/>
    </source>
</evidence>
<gene>
    <name evidence="5" type="ORF">RT723_17130</name>
</gene>
<keyword evidence="6" id="KW-1185">Reference proteome</keyword>
<keyword evidence="1" id="KW-0602">Photosynthesis</keyword>
<evidence type="ECO:0000256" key="3">
    <source>
        <dbReference type="SAM" id="SignalP"/>
    </source>
</evidence>
<evidence type="ECO:0000256" key="1">
    <source>
        <dbReference type="ARBA" id="ARBA00022531"/>
    </source>
</evidence>
<protein>
    <submittedName>
        <fullName evidence="5">YCF48-related protein</fullName>
    </submittedName>
</protein>
<feature type="signal peptide" evidence="3">
    <location>
        <begin position="1"/>
        <end position="19"/>
    </location>
</feature>
<feature type="chain" id="PRO_5047219417" evidence="3">
    <location>
        <begin position="20"/>
        <end position="338"/>
    </location>
</feature>
<dbReference type="SUPFAM" id="SSF110296">
    <property type="entry name" value="Oligoxyloglucan reducing end-specific cellobiohydrolase"/>
    <property type="match status" value="1"/>
</dbReference>
<dbReference type="InterPro" id="IPR015943">
    <property type="entry name" value="WD40/YVTN_repeat-like_dom_sf"/>
</dbReference>
<dbReference type="RefSeq" id="WP_315948357.1">
    <property type="nucleotide sequence ID" value="NZ_JAWCUA010000010.1"/>
</dbReference>
<keyword evidence="2" id="KW-0604">Photosystem II</keyword>
<accession>A0ABU3R4S4</accession>
<evidence type="ECO:0000256" key="2">
    <source>
        <dbReference type="ARBA" id="ARBA00023276"/>
    </source>
</evidence>
<proteinExistence type="predicted"/>
<organism evidence="5 6">
    <name type="scientific">Psychrosphaera aquimarina</name>
    <dbReference type="NCBI Taxonomy" id="2044854"/>
    <lineage>
        <taxon>Bacteria</taxon>
        <taxon>Pseudomonadati</taxon>
        <taxon>Pseudomonadota</taxon>
        <taxon>Gammaproteobacteria</taxon>
        <taxon>Alteromonadales</taxon>
        <taxon>Pseudoalteromonadaceae</taxon>
        <taxon>Psychrosphaera</taxon>
    </lineage>
</organism>
<comment type="caution">
    <text evidence="5">The sequence shown here is derived from an EMBL/GenBank/DDBJ whole genome shotgun (WGS) entry which is preliminary data.</text>
</comment>
<dbReference type="Pfam" id="PF14870">
    <property type="entry name" value="PSII_BNR"/>
    <property type="match status" value="1"/>
</dbReference>
<dbReference type="Proteomes" id="UP001257914">
    <property type="component" value="Unassembled WGS sequence"/>
</dbReference>
<dbReference type="EMBL" id="JAWCUA010000010">
    <property type="protein sequence ID" value="MDU0114681.1"/>
    <property type="molecule type" value="Genomic_DNA"/>
</dbReference>
<evidence type="ECO:0000259" key="4">
    <source>
        <dbReference type="Pfam" id="PF14870"/>
    </source>
</evidence>